<evidence type="ECO:0000256" key="1">
    <source>
        <dbReference type="SAM" id="MobiDB-lite"/>
    </source>
</evidence>
<sequence length="80" mass="8427">MGKNIEIAKESKQDTGALKSQLTEQNSQLKKTNADISKLEGEIEVATPKTKAQVLQQIFKMIALLAGGTVALGAVGAMKA</sequence>
<evidence type="ECO:0000313" key="3">
    <source>
        <dbReference type="EMBL" id="PIQ73342.1"/>
    </source>
</evidence>
<dbReference type="AlphaFoldDB" id="A0A2M6ITZ4"/>
<dbReference type="EMBL" id="PCVM01000071">
    <property type="protein sequence ID" value="PIQ73342.1"/>
    <property type="molecule type" value="Genomic_DNA"/>
</dbReference>
<feature type="transmembrane region" description="Helical" evidence="2">
    <location>
        <begin position="58"/>
        <end position="78"/>
    </location>
</feature>
<keyword evidence="2" id="KW-1133">Transmembrane helix</keyword>
<evidence type="ECO:0000313" key="4">
    <source>
        <dbReference type="Proteomes" id="UP000231056"/>
    </source>
</evidence>
<gene>
    <name evidence="3" type="ORF">COV58_03095</name>
</gene>
<comment type="caution">
    <text evidence="3">The sequence shown here is derived from an EMBL/GenBank/DDBJ whole genome shotgun (WGS) entry which is preliminary data.</text>
</comment>
<protein>
    <submittedName>
        <fullName evidence="3">Uncharacterized protein</fullName>
    </submittedName>
</protein>
<evidence type="ECO:0000256" key="2">
    <source>
        <dbReference type="SAM" id="Phobius"/>
    </source>
</evidence>
<keyword evidence="2" id="KW-0472">Membrane</keyword>
<feature type="compositionally biased region" description="Basic and acidic residues" evidence="1">
    <location>
        <begin position="1"/>
        <end position="13"/>
    </location>
</feature>
<dbReference type="Proteomes" id="UP000231056">
    <property type="component" value="Unassembled WGS sequence"/>
</dbReference>
<reference evidence="3 4" key="1">
    <citation type="submission" date="2017-09" db="EMBL/GenBank/DDBJ databases">
        <title>Depth-based differentiation of microbial function through sediment-hosted aquifers and enrichment of novel symbionts in the deep terrestrial subsurface.</title>
        <authorList>
            <person name="Probst A.J."/>
            <person name="Ladd B."/>
            <person name="Jarett J.K."/>
            <person name="Geller-Mcgrath D.E."/>
            <person name="Sieber C.M."/>
            <person name="Emerson J.B."/>
            <person name="Anantharaman K."/>
            <person name="Thomas B.C."/>
            <person name="Malmstrom R."/>
            <person name="Stieglmeier M."/>
            <person name="Klingl A."/>
            <person name="Woyke T."/>
            <person name="Ryan C.M."/>
            <person name="Banfield J.F."/>
        </authorList>
    </citation>
    <scope>NUCLEOTIDE SEQUENCE [LARGE SCALE GENOMIC DNA]</scope>
    <source>
        <strain evidence="3">CG11_big_fil_rev_8_21_14_0_20_36_8</strain>
    </source>
</reference>
<feature type="compositionally biased region" description="Polar residues" evidence="1">
    <location>
        <begin position="18"/>
        <end position="33"/>
    </location>
</feature>
<organism evidence="3 4">
    <name type="scientific">Candidatus Roizmanbacteria bacterium CG11_big_fil_rev_8_21_14_0_20_36_8</name>
    <dbReference type="NCBI Taxonomy" id="1974856"/>
    <lineage>
        <taxon>Bacteria</taxon>
        <taxon>Candidatus Roizmaniibacteriota</taxon>
    </lineage>
</organism>
<accession>A0A2M6ITZ4</accession>
<feature type="region of interest" description="Disordered" evidence="1">
    <location>
        <begin position="1"/>
        <end position="33"/>
    </location>
</feature>
<name>A0A2M6ITZ4_9BACT</name>
<keyword evidence="2" id="KW-0812">Transmembrane</keyword>
<proteinExistence type="predicted"/>